<name>A0ABW3FXI4_9PSEU</name>
<dbReference type="RefSeq" id="WP_263253482.1">
    <property type="nucleotide sequence ID" value="NZ_BAABLT010000042.1"/>
</dbReference>
<comment type="caution">
    <text evidence="3">The sequence shown here is derived from an EMBL/GenBank/DDBJ whole genome shotgun (WGS) entry which is preliminary data.</text>
</comment>
<protein>
    <recommendedName>
        <fullName evidence="5">DUF3618 domain-containing protein</fullName>
    </recommendedName>
</protein>
<feature type="transmembrane region" description="Helical" evidence="2">
    <location>
        <begin position="74"/>
        <end position="93"/>
    </location>
</feature>
<evidence type="ECO:0008006" key="5">
    <source>
        <dbReference type="Google" id="ProtNLM"/>
    </source>
</evidence>
<evidence type="ECO:0000256" key="2">
    <source>
        <dbReference type="SAM" id="Phobius"/>
    </source>
</evidence>
<proteinExistence type="predicted"/>
<keyword evidence="4" id="KW-1185">Reference proteome</keyword>
<keyword evidence="2" id="KW-0472">Membrane</keyword>
<feature type="region of interest" description="Disordered" evidence="1">
    <location>
        <begin position="1"/>
        <end position="22"/>
    </location>
</feature>
<sequence>MNAQQARHGRESPARLDAERELAREDTKRVLAELGHRADLPRRSRQAVRRGTDRCRHGLARTASQVRRLGTRPAALSAVGVVALAAVCAYLATRHRSHRC</sequence>
<keyword evidence="2" id="KW-1133">Transmembrane helix</keyword>
<gene>
    <name evidence="3" type="ORF">ACFQ16_23175</name>
</gene>
<reference evidence="4" key="1">
    <citation type="journal article" date="2019" name="Int. J. Syst. Evol. Microbiol.">
        <title>The Global Catalogue of Microorganisms (GCM) 10K type strain sequencing project: providing services to taxonomists for standard genome sequencing and annotation.</title>
        <authorList>
            <consortium name="The Broad Institute Genomics Platform"/>
            <consortium name="The Broad Institute Genome Sequencing Center for Infectious Disease"/>
            <person name="Wu L."/>
            <person name="Ma J."/>
        </authorList>
    </citation>
    <scope>NUCLEOTIDE SEQUENCE [LARGE SCALE GENOMIC DNA]</scope>
    <source>
        <strain evidence="4">CCUG 56401</strain>
    </source>
</reference>
<feature type="compositionally biased region" description="Basic and acidic residues" evidence="1">
    <location>
        <begin position="8"/>
        <end position="22"/>
    </location>
</feature>
<dbReference type="EMBL" id="JBHTIW010000023">
    <property type="protein sequence ID" value="MFD0922658.1"/>
    <property type="molecule type" value="Genomic_DNA"/>
</dbReference>
<keyword evidence="2" id="KW-0812">Transmembrane</keyword>
<evidence type="ECO:0000256" key="1">
    <source>
        <dbReference type="SAM" id="MobiDB-lite"/>
    </source>
</evidence>
<evidence type="ECO:0000313" key="4">
    <source>
        <dbReference type="Proteomes" id="UP001597018"/>
    </source>
</evidence>
<dbReference type="Proteomes" id="UP001597018">
    <property type="component" value="Unassembled WGS sequence"/>
</dbReference>
<evidence type="ECO:0000313" key="3">
    <source>
        <dbReference type="EMBL" id="MFD0922658.1"/>
    </source>
</evidence>
<organism evidence="3 4">
    <name type="scientific">Saccharopolyspora rosea</name>
    <dbReference type="NCBI Taxonomy" id="524884"/>
    <lineage>
        <taxon>Bacteria</taxon>
        <taxon>Bacillati</taxon>
        <taxon>Actinomycetota</taxon>
        <taxon>Actinomycetes</taxon>
        <taxon>Pseudonocardiales</taxon>
        <taxon>Pseudonocardiaceae</taxon>
        <taxon>Saccharopolyspora</taxon>
    </lineage>
</organism>
<accession>A0ABW3FXI4</accession>